<dbReference type="Pfam" id="PF01103">
    <property type="entry name" value="Omp85"/>
    <property type="match status" value="1"/>
</dbReference>
<evidence type="ECO:0000256" key="5">
    <source>
        <dbReference type="SAM" id="SignalP"/>
    </source>
</evidence>
<dbReference type="GO" id="GO:0019867">
    <property type="term" value="C:outer membrane"/>
    <property type="evidence" value="ECO:0007669"/>
    <property type="project" value="InterPro"/>
</dbReference>
<dbReference type="Proteomes" id="UP000249082">
    <property type="component" value="Unassembled WGS sequence"/>
</dbReference>
<feature type="signal peptide" evidence="5">
    <location>
        <begin position="1"/>
        <end position="37"/>
    </location>
</feature>
<evidence type="ECO:0000256" key="1">
    <source>
        <dbReference type="ARBA" id="ARBA00004370"/>
    </source>
</evidence>
<feature type="chain" id="PRO_5016054977" description="Bacterial surface antigen (D15) domain-containing protein" evidence="5">
    <location>
        <begin position="38"/>
        <end position="789"/>
    </location>
</feature>
<evidence type="ECO:0000256" key="3">
    <source>
        <dbReference type="ARBA" id="ARBA00023136"/>
    </source>
</evidence>
<comment type="subcellular location">
    <subcellularLocation>
        <location evidence="1">Membrane</location>
    </subcellularLocation>
</comment>
<dbReference type="InterPro" id="IPR039910">
    <property type="entry name" value="D15-like"/>
</dbReference>
<proteinExistence type="predicted"/>
<keyword evidence="2" id="KW-1134">Transmembrane beta strand</keyword>
<accession>A0A2W5NLX1</accession>
<dbReference type="InterPro" id="IPR000184">
    <property type="entry name" value="Bac_surfAg_D15"/>
</dbReference>
<reference evidence="7 8" key="1">
    <citation type="submission" date="2017-08" db="EMBL/GenBank/DDBJ databases">
        <title>Infants hospitalized years apart are colonized by the same room-sourced microbial strains.</title>
        <authorList>
            <person name="Brooks B."/>
            <person name="Olm M.R."/>
            <person name="Firek B.A."/>
            <person name="Baker R."/>
            <person name="Thomas B.C."/>
            <person name="Morowitz M.J."/>
            <person name="Banfield J.F."/>
        </authorList>
    </citation>
    <scope>NUCLEOTIDE SEQUENCE [LARGE SCALE GENOMIC DNA]</scope>
    <source>
        <strain evidence="7">S2_005_002_R2_33</strain>
    </source>
</reference>
<sequence length="789" mass="84252">MPWLIDQKPACSLSLRDGAGLATLSILLACTSAPAHAQDKDAQTSVQAAPTGQTSSGQTSTNQPASDADASAAETGSDPVQAGKLVVPAPPADVVLPEVKPVIPDDEFNRAIPALDSQDDPEIGKPLESIEDFERRMASGQTDPKPAEGQAAPLGDPALSDGDTNEAVGDAPVRDAELNAPLPSIDQFEVTPVQFAEQKKDDEKDVEIAYQTRIDGLDGADDDTGTDLKSEFRSHSALKKGDGKAANLAMVNARLSEDATLMQTVLASEGWYSPIVTTRVERAPEGSEGAPLVAVIKVVPGKRYSFSDIVVKADPTVPSDLIARNLSLKVGEPIIAERVQGAEAQVALALPENGYAFAKVGDRDILLDEDSGEGVYTLPVDVGPRSRFGGFSTAGDQAFDAEHIGVLARFKRGDLYDSRKVDDLRKALVATSLFSTVAVEPRKTGEAAPDDTEYVTLHVQQDAGPPRTIAGSVGYATGEGVTAQATWTHRNMWPPEGALIAKAIAGTRQQGAGVTFRRSNAGKRDRTFEVVAEAFHNDYDAYSAYTGRIAARVARDSTPIWQKKYTYAFGVEMLATAETDYNRTTGDRDRKLYYVAGVNGQIGLDQTDSLLDPTKGYRLTTLIQPEATVRNGFDPYVRARIDASAYYPVSDGLVLAGRVRFGTIQGAGLFDIAPSRRLYAGGGGSVRGYSYQALGEQAPDGTAVGGRSLNEGSVEARYRFGNYGVVAFVDAGQAYRETMPQFNNLRYGVGIGGRFYTNFGPVRLDIATPVNRQPGESRFNLYVSIGQAF</sequence>
<keyword evidence="3" id="KW-0472">Membrane</keyword>
<name>A0A2W5NLX1_9SPHN</name>
<evidence type="ECO:0000256" key="2">
    <source>
        <dbReference type="ARBA" id="ARBA00022452"/>
    </source>
</evidence>
<feature type="compositionally biased region" description="Low complexity" evidence="4">
    <location>
        <begin position="51"/>
        <end position="61"/>
    </location>
</feature>
<comment type="caution">
    <text evidence="7">The sequence shown here is derived from an EMBL/GenBank/DDBJ whole genome shotgun (WGS) entry which is preliminary data.</text>
</comment>
<evidence type="ECO:0000313" key="7">
    <source>
        <dbReference type="EMBL" id="PZQ53934.1"/>
    </source>
</evidence>
<organism evidence="7 8">
    <name type="scientific">Novosphingobium pentaromativorans</name>
    <dbReference type="NCBI Taxonomy" id="205844"/>
    <lineage>
        <taxon>Bacteria</taxon>
        <taxon>Pseudomonadati</taxon>
        <taxon>Pseudomonadota</taxon>
        <taxon>Alphaproteobacteria</taxon>
        <taxon>Sphingomonadales</taxon>
        <taxon>Sphingomonadaceae</taxon>
        <taxon>Novosphingobium</taxon>
    </lineage>
</organism>
<evidence type="ECO:0000313" key="8">
    <source>
        <dbReference type="Proteomes" id="UP000249082"/>
    </source>
</evidence>
<evidence type="ECO:0000256" key="4">
    <source>
        <dbReference type="SAM" id="MobiDB-lite"/>
    </source>
</evidence>
<dbReference type="PANTHER" id="PTHR12815:SF42">
    <property type="entry name" value="BACTERIAL SURFACE ANTIGEN (D15) DOMAIN-CONTAINING PROTEIN"/>
    <property type="match status" value="1"/>
</dbReference>
<feature type="domain" description="Bacterial surface antigen (D15)" evidence="6">
    <location>
        <begin position="505"/>
        <end position="789"/>
    </location>
</feature>
<keyword evidence="5" id="KW-0732">Signal</keyword>
<protein>
    <recommendedName>
        <fullName evidence="6">Bacterial surface antigen (D15) domain-containing protein</fullName>
    </recommendedName>
</protein>
<dbReference type="AlphaFoldDB" id="A0A2W5NLX1"/>
<gene>
    <name evidence="7" type="ORF">DI555_14500</name>
</gene>
<dbReference type="Gene3D" id="3.10.20.310">
    <property type="entry name" value="membrane protein fhac"/>
    <property type="match status" value="1"/>
</dbReference>
<feature type="region of interest" description="Disordered" evidence="4">
    <location>
        <begin position="39"/>
        <end position="85"/>
    </location>
</feature>
<keyword evidence="2" id="KW-0812">Transmembrane</keyword>
<feature type="region of interest" description="Disordered" evidence="4">
    <location>
        <begin position="135"/>
        <end position="167"/>
    </location>
</feature>
<evidence type="ECO:0000259" key="6">
    <source>
        <dbReference type="Pfam" id="PF01103"/>
    </source>
</evidence>
<dbReference type="EMBL" id="QFPX01000011">
    <property type="protein sequence ID" value="PZQ53934.1"/>
    <property type="molecule type" value="Genomic_DNA"/>
</dbReference>
<dbReference type="Gene3D" id="2.40.160.50">
    <property type="entry name" value="membrane protein fhac: a member of the omp85/tpsb transporter family"/>
    <property type="match status" value="1"/>
</dbReference>
<dbReference type="PANTHER" id="PTHR12815">
    <property type="entry name" value="SORTING AND ASSEMBLY MACHINERY SAMM50 PROTEIN FAMILY MEMBER"/>
    <property type="match status" value="1"/>
</dbReference>